<feature type="non-terminal residue" evidence="1">
    <location>
        <position position="33"/>
    </location>
</feature>
<evidence type="ECO:0000313" key="1">
    <source>
        <dbReference type="EMBL" id="KKK63603.1"/>
    </source>
</evidence>
<dbReference type="EMBL" id="LAZR01061427">
    <property type="protein sequence ID" value="KKK63603.1"/>
    <property type="molecule type" value="Genomic_DNA"/>
</dbReference>
<proteinExistence type="predicted"/>
<name>A0A0F8X3X5_9ZZZZ</name>
<reference evidence="1" key="1">
    <citation type="journal article" date="2015" name="Nature">
        <title>Complex archaea that bridge the gap between prokaryotes and eukaryotes.</title>
        <authorList>
            <person name="Spang A."/>
            <person name="Saw J.H."/>
            <person name="Jorgensen S.L."/>
            <person name="Zaremba-Niedzwiedzka K."/>
            <person name="Martijn J."/>
            <person name="Lind A.E."/>
            <person name="van Eijk R."/>
            <person name="Schleper C."/>
            <person name="Guy L."/>
            <person name="Ettema T.J."/>
        </authorList>
    </citation>
    <scope>NUCLEOTIDE SEQUENCE</scope>
</reference>
<organism evidence="1">
    <name type="scientific">marine sediment metagenome</name>
    <dbReference type="NCBI Taxonomy" id="412755"/>
    <lineage>
        <taxon>unclassified sequences</taxon>
        <taxon>metagenomes</taxon>
        <taxon>ecological metagenomes</taxon>
    </lineage>
</organism>
<protein>
    <submittedName>
        <fullName evidence="1">Uncharacterized protein</fullName>
    </submittedName>
</protein>
<sequence length="33" mass="3711">MRSIYSGMNLMVGDGMGGMWYYLRLTGGEHTPE</sequence>
<accession>A0A0F8X3X5</accession>
<comment type="caution">
    <text evidence="1">The sequence shown here is derived from an EMBL/GenBank/DDBJ whole genome shotgun (WGS) entry which is preliminary data.</text>
</comment>
<gene>
    <name evidence="1" type="ORF">LCGC14_2992630</name>
</gene>
<dbReference type="AlphaFoldDB" id="A0A0F8X3X5"/>